<organism evidence="1 2">
    <name type="scientific">Elysia crispata</name>
    <name type="common">lettuce slug</name>
    <dbReference type="NCBI Taxonomy" id="231223"/>
    <lineage>
        <taxon>Eukaryota</taxon>
        <taxon>Metazoa</taxon>
        <taxon>Spiralia</taxon>
        <taxon>Lophotrochozoa</taxon>
        <taxon>Mollusca</taxon>
        <taxon>Gastropoda</taxon>
        <taxon>Heterobranchia</taxon>
        <taxon>Euthyneura</taxon>
        <taxon>Panpulmonata</taxon>
        <taxon>Sacoglossa</taxon>
        <taxon>Placobranchoidea</taxon>
        <taxon>Plakobranchidae</taxon>
        <taxon>Elysia</taxon>
    </lineage>
</organism>
<protein>
    <submittedName>
        <fullName evidence="1">Uncharacterized protein</fullName>
    </submittedName>
</protein>
<reference evidence="1" key="1">
    <citation type="journal article" date="2023" name="G3 (Bethesda)">
        <title>A reference genome for the long-term kleptoplast-retaining sea slug Elysia crispata morphotype clarki.</title>
        <authorList>
            <person name="Eastman K.E."/>
            <person name="Pendleton A.L."/>
            <person name="Shaikh M.A."/>
            <person name="Suttiyut T."/>
            <person name="Ogas R."/>
            <person name="Tomko P."/>
            <person name="Gavelis G."/>
            <person name="Widhalm J.R."/>
            <person name="Wisecaver J.H."/>
        </authorList>
    </citation>
    <scope>NUCLEOTIDE SEQUENCE</scope>
    <source>
        <strain evidence="1">ECLA1</strain>
    </source>
</reference>
<gene>
    <name evidence="1" type="ORF">RRG08_052777</name>
</gene>
<keyword evidence="2" id="KW-1185">Reference proteome</keyword>
<name>A0AAE1B5S1_9GAST</name>
<dbReference type="AlphaFoldDB" id="A0AAE1B5S1"/>
<dbReference type="EMBL" id="JAWDGP010000459">
    <property type="protein sequence ID" value="KAK3800394.1"/>
    <property type="molecule type" value="Genomic_DNA"/>
</dbReference>
<proteinExistence type="predicted"/>
<sequence>MDRDGRQSSLEVSAYFTYVCVCLCAELATGEVQPTDTTVLNIFTELQERSSQPYHCSKHLHRATGEVQPTDTTVLNIFTELQERSSQPTPLF</sequence>
<evidence type="ECO:0000313" key="2">
    <source>
        <dbReference type="Proteomes" id="UP001283361"/>
    </source>
</evidence>
<dbReference type="Proteomes" id="UP001283361">
    <property type="component" value="Unassembled WGS sequence"/>
</dbReference>
<evidence type="ECO:0000313" key="1">
    <source>
        <dbReference type="EMBL" id="KAK3800394.1"/>
    </source>
</evidence>
<comment type="caution">
    <text evidence="1">The sequence shown here is derived from an EMBL/GenBank/DDBJ whole genome shotgun (WGS) entry which is preliminary data.</text>
</comment>
<accession>A0AAE1B5S1</accession>